<accession>A0A7W5ZJ67</accession>
<comment type="caution">
    <text evidence="1">The sequence shown here is derived from an EMBL/GenBank/DDBJ whole genome shotgun (WGS) entry which is preliminary data.</text>
</comment>
<dbReference type="AlphaFoldDB" id="A0A7W5ZJ67"/>
<dbReference type="Proteomes" id="UP000541352">
    <property type="component" value="Unassembled WGS sequence"/>
</dbReference>
<dbReference type="EMBL" id="JACIBY010000003">
    <property type="protein sequence ID" value="MBB3837818.1"/>
    <property type="molecule type" value="Genomic_DNA"/>
</dbReference>
<reference evidence="1 2" key="1">
    <citation type="submission" date="2020-08" db="EMBL/GenBank/DDBJ databases">
        <title>Genomic Encyclopedia of Type Strains, Phase IV (KMG-IV): sequencing the most valuable type-strain genomes for metagenomic binning, comparative biology and taxonomic classification.</title>
        <authorList>
            <person name="Goeker M."/>
        </authorList>
    </citation>
    <scope>NUCLEOTIDE SEQUENCE [LARGE SCALE GENOMIC DNA]</scope>
    <source>
        <strain evidence="1 2">DSM 17976</strain>
    </source>
</reference>
<dbReference type="RefSeq" id="WP_183972672.1">
    <property type="nucleotide sequence ID" value="NZ_JACIBY010000003.1"/>
</dbReference>
<evidence type="ECO:0008006" key="3">
    <source>
        <dbReference type="Google" id="ProtNLM"/>
    </source>
</evidence>
<sequence length="237" mass="27439">MKKYRWYWLFLFSLMGKMLWAQDTLRPKVILKTVPTTLIDPDNTLTLGAEIPIATRWSIYQEAGWGNAALSPWEDGKEFASKNNFRFRTQGRYYFSDPYSQRGSWYLAVEYYRKEVFIKEYRALGRGCNLTTGGCAYFEEGFLKTRRRVSASHVKAGYQVVVPRRLVIDLYLGGGFRNLLVTNDAEEGSINNWWRNVNIFNLRTLQPGRYETIPSITGGFSLGFLLGQRNPKALPLR</sequence>
<protein>
    <recommendedName>
        <fullName evidence="3">DUF3575 domain-containing protein</fullName>
    </recommendedName>
</protein>
<evidence type="ECO:0000313" key="1">
    <source>
        <dbReference type="EMBL" id="MBB3837818.1"/>
    </source>
</evidence>
<organism evidence="1 2">
    <name type="scientific">Runella defluvii</name>
    <dbReference type="NCBI Taxonomy" id="370973"/>
    <lineage>
        <taxon>Bacteria</taxon>
        <taxon>Pseudomonadati</taxon>
        <taxon>Bacteroidota</taxon>
        <taxon>Cytophagia</taxon>
        <taxon>Cytophagales</taxon>
        <taxon>Spirosomataceae</taxon>
        <taxon>Runella</taxon>
    </lineage>
</organism>
<evidence type="ECO:0000313" key="2">
    <source>
        <dbReference type="Proteomes" id="UP000541352"/>
    </source>
</evidence>
<proteinExistence type="predicted"/>
<keyword evidence="2" id="KW-1185">Reference proteome</keyword>
<gene>
    <name evidence="1" type="ORF">FHS57_001815</name>
</gene>
<name>A0A7W5ZJ67_9BACT</name>